<dbReference type="STRING" id="246404.A0A507DWB3"/>
<dbReference type="OrthoDB" id="272357at2759"/>
<dbReference type="GO" id="GO:0005634">
    <property type="term" value="C:nucleus"/>
    <property type="evidence" value="ECO:0007669"/>
    <property type="project" value="TreeGrafter"/>
</dbReference>
<evidence type="ECO:0000256" key="1">
    <source>
        <dbReference type="ARBA" id="ARBA00022553"/>
    </source>
</evidence>
<feature type="region of interest" description="Disordered" evidence="2">
    <location>
        <begin position="315"/>
        <end position="340"/>
    </location>
</feature>
<evidence type="ECO:0000313" key="5">
    <source>
        <dbReference type="Proteomes" id="UP000320333"/>
    </source>
</evidence>
<comment type="caution">
    <text evidence="4">The sequence shown here is derived from an EMBL/GenBank/DDBJ whole genome shotgun (WGS) entry which is preliminary data.</text>
</comment>
<dbReference type="Pfam" id="PF25790">
    <property type="entry name" value="BCD1"/>
    <property type="match status" value="1"/>
</dbReference>
<dbReference type="GO" id="GO:0000492">
    <property type="term" value="P:box C/D snoRNP assembly"/>
    <property type="evidence" value="ECO:0007669"/>
    <property type="project" value="TreeGrafter"/>
</dbReference>
<dbReference type="SUPFAM" id="SSF144232">
    <property type="entry name" value="HIT/MYND zinc finger-like"/>
    <property type="match status" value="1"/>
</dbReference>
<keyword evidence="5" id="KW-1185">Reference proteome</keyword>
<dbReference type="GO" id="GO:0000463">
    <property type="term" value="P:maturation of LSU-rRNA from tricistronic rRNA transcript (SSU-rRNA, 5.8S rRNA, LSU-rRNA)"/>
    <property type="evidence" value="ECO:0007669"/>
    <property type="project" value="TreeGrafter"/>
</dbReference>
<reference evidence="4 5" key="1">
    <citation type="journal article" date="2019" name="Sci. Rep.">
        <title>Comparative genomics of chytrid fungi reveal insights into the obligate biotrophic and pathogenic lifestyle of Synchytrium endobioticum.</title>
        <authorList>
            <person name="van de Vossenberg B.T.L.H."/>
            <person name="Warris S."/>
            <person name="Nguyen H.D.T."/>
            <person name="van Gent-Pelzer M.P.E."/>
            <person name="Joly D.L."/>
            <person name="van de Geest H.C."/>
            <person name="Bonants P.J.M."/>
            <person name="Smith D.S."/>
            <person name="Levesque C.A."/>
            <person name="van der Lee T.A.J."/>
        </authorList>
    </citation>
    <scope>NUCLEOTIDE SEQUENCE [LARGE SCALE GENOMIC DNA]</scope>
    <source>
        <strain evidence="4 5">CBS 675.73</strain>
    </source>
</reference>
<sequence length="340" mass="37319">MPKDQTLRGSCSKPSKYKCPRCLAPSCSMLCVQTHKTTSNCSGIRDKTQYVSLRTFDSSQLASDFAFLEGGARVADNAARDTIHTSETQPTHSKLTPKQQHLLRNCSSRKITLRFMPRGMSRHESNQAMFHIKSKTISWTAEFIFACKEGNMRVSTIQSAIKESATLRDTLVNLLSPKSSAIPPEKLCQLTRFSGASVDTLFVYLRREHVPANEPLYHALKMQATILESLSKKVIVEYPTFLVCLDALEQSQVVQDVSNVGDDVKPENDVTVSSSDAVARLEVDAVETETAQGLDDQNKLEAGVGLCLDDIGASGDMAPDSSLPQNSHDEAADSFGVRLE</sequence>
<dbReference type="InterPro" id="IPR057721">
    <property type="entry name" value="BCD1_alpha/beta"/>
</dbReference>
<dbReference type="GO" id="GO:0048254">
    <property type="term" value="P:snoRNA localization"/>
    <property type="evidence" value="ECO:0007669"/>
    <property type="project" value="TreeGrafter"/>
</dbReference>
<protein>
    <recommendedName>
        <fullName evidence="3">BCD1 alpha/beta domain-containing protein</fullName>
    </recommendedName>
</protein>
<dbReference type="GO" id="GO:0070761">
    <property type="term" value="C:pre-snoRNP complex"/>
    <property type="evidence" value="ECO:0007669"/>
    <property type="project" value="TreeGrafter"/>
</dbReference>
<accession>A0A507DWB3</accession>
<dbReference type="PANTHER" id="PTHR13483:SF3">
    <property type="entry name" value="BOX C_D SNORNA PROTEIN 1"/>
    <property type="match status" value="1"/>
</dbReference>
<organism evidence="4 5">
    <name type="scientific">Chytriomyces confervae</name>
    <dbReference type="NCBI Taxonomy" id="246404"/>
    <lineage>
        <taxon>Eukaryota</taxon>
        <taxon>Fungi</taxon>
        <taxon>Fungi incertae sedis</taxon>
        <taxon>Chytridiomycota</taxon>
        <taxon>Chytridiomycota incertae sedis</taxon>
        <taxon>Chytridiomycetes</taxon>
        <taxon>Chytridiales</taxon>
        <taxon>Chytriomycetaceae</taxon>
        <taxon>Chytriomyces</taxon>
    </lineage>
</organism>
<dbReference type="InterPro" id="IPR051639">
    <property type="entry name" value="BCD1"/>
</dbReference>
<dbReference type="CDD" id="cd23023">
    <property type="entry name" value="zf-HIT_BCD1"/>
    <property type="match status" value="1"/>
</dbReference>
<evidence type="ECO:0000313" key="4">
    <source>
        <dbReference type="EMBL" id="TPX56069.1"/>
    </source>
</evidence>
<name>A0A507DWB3_9FUNG</name>
<feature type="domain" description="BCD1 alpha/beta" evidence="3">
    <location>
        <begin position="100"/>
        <end position="251"/>
    </location>
</feature>
<gene>
    <name evidence="4" type="ORF">CcCBS67573_g09387</name>
</gene>
<proteinExistence type="predicted"/>
<dbReference type="AlphaFoldDB" id="A0A507DWB3"/>
<dbReference type="EMBL" id="QEAP01000817">
    <property type="protein sequence ID" value="TPX56069.1"/>
    <property type="molecule type" value="Genomic_DNA"/>
</dbReference>
<dbReference type="Proteomes" id="UP000320333">
    <property type="component" value="Unassembled WGS sequence"/>
</dbReference>
<evidence type="ECO:0000256" key="2">
    <source>
        <dbReference type="SAM" id="MobiDB-lite"/>
    </source>
</evidence>
<keyword evidence="1" id="KW-0597">Phosphoprotein</keyword>
<dbReference type="PANTHER" id="PTHR13483">
    <property type="entry name" value="BOX C_D SNORNA PROTEIN 1-RELATED"/>
    <property type="match status" value="1"/>
</dbReference>
<dbReference type="Gene3D" id="3.30.60.190">
    <property type="match status" value="1"/>
</dbReference>
<evidence type="ECO:0000259" key="3">
    <source>
        <dbReference type="Pfam" id="PF25790"/>
    </source>
</evidence>